<protein>
    <submittedName>
        <fullName evidence="1">Uncharacterized protein</fullName>
    </submittedName>
</protein>
<sequence>MMSDQRPNADTCRDCGRTGRDRDGCNCIRDAFNALARVELADERPRCECACTGANPHADRLCNGFHGQRRLATQMVAIHVVGSCNAPAPDIDPDGNLCAFMCTPCANHAYAVTRRKINELLAILPPGSAPVCPTCHRDIARPEDVIARRLL</sequence>
<accession>A0A0K2CM97</accession>
<evidence type="ECO:0000313" key="2">
    <source>
        <dbReference type="Proteomes" id="UP000230536"/>
    </source>
</evidence>
<name>A0A0K2CM97_9CAUD</name>
<gene>
    <name evidence="1" type="ORF">SEA_OBUpride_71</name>
</gene>
<evidence type="ECO:0000313" key="1">
    <source>
        <dbReference type="EMBL" id="ALA06715.1"/>
    </source>
</evidence>
<dbReference type="EMBL" id="KT246485">
    <property type="protein sequence ID" value="ALA06715.1"/>
    <property type="molecule type" value="Genomic_DNA"/>
</dbReference>
<dbReference type="Proteomes" id="UP000230536">
    <property type="component" value="Segment"/>
</dbReference>
<reference evidence="1 2" key="1">
    <citation type="submission" date="2015-07" db="EMBL/GenBank/DDBJ databases">
        <authorList>
            <person name="Boren H."/>
            <person name="Burroughs M."/>
            <person name="Burt J."/>
            <person name="Carpenter L."/>
            <person name="Carr S."/>
            <person name="Collins K."/>
            <person name="Dial T."/>
            <person name="Emanuel A."/>
            <person name="Embury M."/>
            <person name="Fain A."/>
            <person name="Fruchey L."/>
            <person name="Hargis K."/>
            <person name="Kight R."/>
            <person name="Knutson A."/>
            <person name="Koon J."/>
            <person name="Kuhn L."/>
            <person name="Lee N."/>
            <person name="McCann R."/>
            <person name="Rogers S."/>
            <person name="Smith C."/>
            <person name="Teel E."/>
            <person name="Vire J."/>
            <person name="Walter D."/>
            <person name="White A."/>
            <person name="White Z."/>
            <person name="Plymale R."/>
            <person name="Reyna N."/>
            <person name="Serrano M.G."/>
            <person name="Buck G."/>
            <person name="Lee V."/>
            <person name="Wang Y."/>
            <person name="Carvalho R."/>
            <person name="Voegtly L."/>
            <person name="Shi R."/>
            <person name="Duckworth R."/>
            <person name="Johnson A."/>
            <person name="Loviza R."/>
            <person name="Walstead R."/>
            <person name="Shah Z."/>
            <person name="Kiflezghi M."/>
            <person name="Wade K."/>
            <person name="Miller E.S."/>
            <person name="Bradley K.W."/>
            <person name="Asai D.J."/>
            <person name="Bowman C.A."/>
            <person name="Russell D.A."/>
            <person name="Pope W.H."/>
            <person name="Jacobs-Sera D."/>
            <person name="Hendrix R.W."/>
            <person name="Hatfull G.F."/>
        </authorList>
    </citation>
    <scope>NUCLEOTIDE SEQUENCE [LARGE SCALE GENOMIC DNA]</scope>
</reference>
<proteinExistence type="predicted"/>
<organism evidence="1 2">
    <name type="scientific">Mycobacterium phage OBUpride</name>
    <dbReference type="NCBI Taxonomy" id="1698367"/>
    <lineage>
        <taxon>Viruses</taxon>
        <taxon>Duplodnaviria</taxon>
        <taxon>Heunggongvirae</taxon>
        <taxon>Uroviricota</taxon>
        <taxon>Caudoviricetes</taxon>
        <taxon>Gilesvirus</taxon>
        <taxon>Gilesvirus giles</taxon>
    </lineage>
</organism>